<evidence type="ECO:0000256" key="4">
    <source>
        <dbReference type="ARBA" id="ARBA00023163"/>
    </source>
</evidence>
<dbReference type="PANTHER" id="PTHR11988">
    <property type="entry name" value="THYROTROPH EMBRYONIC FACTOR RELATED"/>
    <property type="match status" value="1"/>
</dbReference>
<comment type="subcellular location">
    <subcellularLocation>
        <location evidence="1">Nucleus</location>
    </subcellularLocation>
</comment>
<dbReference type="InterPro" id="IPR040223">
    <property type="entry name" value="PAR_bZIP"/>
</dbReference>
<keyword evidence="5" id="KW-0539">Nucleus</keyword>
<dbReference type="SUPFAM" id="SSF57959">
    <property type="entry name" value="Leucine zipper domain"/>
    <property type="match status" value="1"/>
</dbReference>
<keyword evidence="4" id="KW-0804">Transcription</keyword>
<dbReference type="AlphaFoldDB" id="A0A834R476"/>
<evidence type="ECO:0000313" key="10">
    <source>
        <dbReference type="Proteomes" id="UP000070412"/>
    </source>
</evidence>
<evidence type="ECO:0000256" key="3">
    <source>
        <dbReference type="ARBA" id="ARBA00023125"/>
    </source>
</evidence>
<organism evidence="8">
    <name type="scientific">Sarcoptes scabiei</name>
    <name type="common">Itch mite</name>
    <name type="synonym">Acarus scabiei</name>
    <dbReference type="NCBI Taxonomy" id="52283"/>
    <lineage>
        <taxon>Eukaryota</taxon>
        <taxon>Metazoa</taxon>
        <taxon>Ecdysozoa</taxon>
        <taxon>Arthropoda</taxon>
        <taxon>Chelicerata</taxon>
        <taxon>Arachnida</taxon>
        <taxon>Acari</taxon>
        <taxon>Acariformes</taxon>
        <taxon>Sarcoptiformes</taxon>
        <taxon>Astigmata</taxon>
        <taxon>Psoroptidia</taxon>
        <taxon>Sarcoptoidea</taxon>
        <taxon>Sarcoptidae</taxon>
        <taxon>Sarcoptinae</taxon>
        <taxon>Sarcoptes</taxon>
    </lineage>
</organism>
<reference evidence="8" key="2">
    <citation type="submission" date="2020-01" db="EMBL/GenBank/DDBJ databases">
        <authorList>
            <person name="Korhonen P.K.K."/>
            <person name="Guangxu M.G."/>
            <person name="Wang T.W."/>
            <person name="Stroehlein A.J.S."/>
            <person name="Young N.D."/>
            <person name="Ang C.-S.A."/>
            <person name="Fernando D.W.F."/>
            <person name="Lu H.L."/>
            <person name="Taylor S.T."/>
            <person name="Ehtesham M.E.M."/>
            <person name="Najaraj S.H.N."/>
            <person name="Harsha G.H.G."/>
            <person name="Madugundu A.M."/>
            <person name="Renuse S.R."/>
            <person name="Holt D.H."/>
            <person name="Pandey A.P."/>
            <person name="Papenfuss A.P."/>
            <person name="Gasser R.B.G."/>
            <person name="Fischer K.F."/>
        </authorList>
    </citation>
    <scope>NUCLEOTIDE SEQUENCE</scope>
    <source>
        <strain evidence="8">SSS_KF_BRIS2020</strain>
    </source>
</reference>
<accession>A0A834R476</accession>
<feature type="region of interest" description="Disordered" evidence="6">
    <location>
        <begin position="114"/>
        <end position="177"/>
    </location>
</feature>
<keyword evidence="3" id="KW-0238">DNA-binding</keyword>
<gene>
    <name evidence="8" type="ORF">SSS_4104</name>
</gene>
<evidence type="ECO:0000256" key="1">
    <source>
        <dbReference type="ARBA" id="ARBA00004123"/>
    </source>
</evidence>
<evidence type="ECO:0000313" key="8">
    <source>
        <dbReference type="EMBL" id="KAF7490090.1"/>
    </source>
</evidence>
<dbReference type="GO" id="GO:0000978">
    <property type="term" value="F:RNA polymerase II cis-regulatory region sequence-specific DNA binding"/>
    <property type="evidence" value="ECO:0007669"/>
    <property type="project" value="TreeGrafter"/>
</dbReference>
<proteinExistence type="predicted"/>
<feature type="compositionally biased region" description="Basic and acidic residues" evidence="6">
    <location>
        <begin position="146"/>
        <end position="165"/>
    </location>
</feature>
<keyword evidence="10" id="KW-1185">Reference proteome</keyword>
<dbReference type="InterPro" id="IPR046347">
    <property type="entry name" value="bZIP_sf"/>
</dbReference>
<name>A0A834R476_SARSC</name>
<protein>
    <recommendedName>
        <fullName evidence="7">BZIP domain-containing protein</fullName>
    </recommendedName>
</protein>
<evidence type="ECO:0000259" key="7">
    <source>
        <dbReference type="PROSITE" id="PS50217"/>
    </source>
</evidence>
<dbReference type="GO" id="GO:0000981">
    <property type="term" value="F:DNA-binding transcription factor activity, RNA polymerase II-specific"/>
    <property type="evidence" value="ECO:0007669"/>
    <property type="project" value="TreeGrafter"/>
</dbReference>
<dbReference type="InterPro" id="IPR004827">
    <property type="entry name" value="bZIP"/>
</dbReference>
<sequence>MFSNQTSVIRNFHWDRYYHHNHDGFAENSRPMKLDAQDSISIDTDSSSRLDDDHFDDSDGYSSHSPSPNHQILFSSSSSASFIPISMINNVHHQDCLECIPNFLRKTIDIRKRSISSTSTSTSSSSSTELKHKKDSKSLHSSAKIVKNEIYLEKRRRNNESARKSRESRRRREKETKERISILQEENIKLRTEIQILREEICRLREHEFLQSLITNSFRTIRPNDFNR</sequence>
<dbReference type="EnsemblMetazoa" id="SSS_4104s_mrna">
    <property type="protein sequence ID" value="KAF7490090.1"/>
    <property type="gene ID" value="SSS_4104"/>
</dbReference>
<dbReference type="Pfam" id="PF07716">
    <property type="entry name" value="bZIP_2"/>
    <property type="match status" value="1"/>
</dbReference>
<dbReference type="EMBL" id="WVUK01000062">
    <property type="protein sequence ID" value="KAF7490090.1"/>
    <property type="molecule type" value="Genomic_DNA"/>
</dbReference>
<evidence type="ECO:0000256" key="5">
    <source>
        <dbReference type="ARBA" id="ARBA00023242"/>
    </source>
</evidence>
<feature type="domain" description="BZIP" evidence="7">
    <location>
        <begin position="148"/>
        <end position="206"/>
    </location>
</feature>
<feature type="compositionally biased region" description="Low complexity" evidence="6">
    <location>
        <begin position="115"/>
        <end position="128"/>
    </location>
</feature>
<reference evidence="10" key="1">
    <citation type="journal article" date="2020" name="PLoS Negl. Trop. Dis.">
        <title>High-quality nuclear genome for Sarcoptes scabiei-A critical resource for a neglected parasite.</title>
        <authorList>
            <person name="Korhonen P.K."/>
            <person name="Gasser R.B."/>
            <person name="Ma G."/>
            <person name="Wang T."/>
            <person name="Stroehlein A.J."/>
            <person name="Young N.D."/>
            <person name="Ang C.S."/>
            <person name="Fernando D.D."/>
            <person name="Lu H.C."/>
            <person name="Taylor S."/>
            <person name="Reynolds S.L."/>
            <person name="Mofiz E."/>
            <person name="Najaraj S.H."/>
            <person name="Gowda H."/>
            <person name="Madugundu A."/>
            <person name="Renuse S."/>
            <person name="Holt D."/>
            <person name="Pandey A."/>
            <person name="Papenfuss A.T."/>
            <person name="Fischer K."/>
        </authorList>
    </citation>
    <scope>NUCLEOTIDE SEQUENCE [LARGE SCALE GENOMIC DNA]</scope>
</reference>
<dbReference type="PROSITE" id="PS50217">
    <property type="entry name" value="BZIP"/>
    <property type="match status" value="1"/>
</dbReference>
<evidence type="ECO:0000313" key="9">
    <source>
        <dbReference type="EnsemblMetazoa" id="KAF7490090.1"/>
    </source>
</evidence>
<dbReference type="GO" id="GO:0005634">
    <property type="term" value="C:nucleus"/>
    <property type="evidence" value="ECO:0007669"/>
    <property type="project" value="UniProtKB-SubCell"/>
</dbReference>
<feature type="compositionally biased region" description="Basic and acidic residues" evidence="6">
    <location>
        <begin position="129"/>
        <end position="138"/>
    </location>
</feature>
<keyword evidence="2" id="KW-0805">Transcription regulation</keyword>
<dbReference type="PANTHER" id="PTHR11988:SF27">
    <property type="entry name" value="GH27708P"/>
    <property type="match status" value="1"/>
</dbReference>
<dbReference type="Gene3D" id="1.20.5.170">
    <property type="match status" value="1"/>
</dbReference>
<reference evidence="9" key="3">
    <citation type="submission" date="2022-06" db="UniProtKB">
        <authorList>
            <consortium name="EnsemblMetazoa"/>
        </authorList>
    </citation>
    <scope>IDENTIFICATION</scope>
</reference>
<dbReference type="Proteomes" id="UP000070412">
    <property type="component" value="Unassembled WGS sequence"/>
</dbReference>
<feature type="region of interest" description="Disordered" evidence="6">
    <location>
        <begin position="43"/>
        <end position="70"/>
    </location>
</feature>
<evidence type="ECO:0000256" key="6">
    <source>
        <dbReference type="SAM" id="MobiDB-lite"/>
    </source>
</evidence>
<evidence type="ECO:0000256" key="2">
    <source>
        <dbReference type="ARBA" id="ARBA00023015"/>
    </source>
</evidence>